<accession>A0A399T3F8</accession>
<dbReference type="Gene3D" id="1.50.10.100">
    <property type="entry name" value="Chondroitin AC/alginate lyase"/>
    <property type="match status" value="1"/>
</dbReference>
<dbReference type="Proteomes" id="UP000265926">
    <property type="component" value="Unassembled WGS sequence"/>
</dbReference>
<dbReference type="OrthoDB" id="9772435at2"/>
<dbReference type="AlphaFoldDB" id="A0A399T3F8"/>
<dbReference type="PANTHER" id="PTHR39210:SF1">
    <property type="entry name" value="HEPARIN-SULFATE LYASE"/>
    <property type="match status" value="1"/>
</dbReference>
<feature type="chain" id="PRO_5017464486" evidence="5">
    <location>
        <begin position="22"/>
        <end position="670"/>
    </location>
</feature>
<evidence type="ECO:0000256" key="1">
    <source>
        <dbReference type="ARBA" id="ARBA00004418"/>
    </source>
</evidence>
<feature type="domain" description="Heparinase II/III-like C-terminal" evidence="6">
    <location>
        <begin position="409"/>
        <end position="627"/>
    </location>
</feature>
<evidence type="ECO:0000256" key="5">
    <source>
        <dbReference type="SAM" id="SignalP"/>
    </source>
</evidence>
<keyword evidence="3" id="KW-0574">Periplasm</keyword>
<comment type="subcellular location">
    <subcellularLocation>
        <location evidence="1">Periplasm</location>
    </subcellularLocation>
</comment>
<keyword evidence="4" id="KW-0456">Lyase</keyword>
<dbReference type="InterPro" id="IPR008929">
    <property type="entry name" value="Chondroitin_lyas"/>
</dbReference>
<dbReference type="SUPFAM" id="SSF48230">
    <property type="entry name" value="Chondroitin AC/alginate lyase"/>
    <property type="match status" value="1"/>
</dbReference>
<name>A0A399T3F8_9BACT</name>
<evidence type="ECO:0000256" key="4">
    <source>
        <dbReference type="ARBA" id="ARBA00023239"/>
    </source>
</evidence>
<organism evidence="8 9">
    <name type="scientific">Maribellus luteus</name>
    <dbReference type="NCBI Taxonomy" id="2305463"/>
    <lineage>
        <taxon>Bacteria</taxon>
        <taxon>Pseudomonadati</taxon>
        <taxon>Bacteroidota</taxon>
        <taxon>Bacteroidia</taxon>
        <taxon>Marinilabiliales</taxon>
        <taxon>Prolixibacteraceae</taxon>
        <taxon>Maribellus</taxon>
    </lineage>
</organism>
<evidence type="ECO:0000313" key="9">
    <source>
        <dbReference type="Proteomes" id="UP000265926"/>
    </source>
</evidence>
<sequence>MTHKFFIFCLFCLLSSGVSFSQDWQQIRSAEEVCSAYPEKMEYIFENLDLSYPGLEKVKEAFDKDELSRACSLLLEYYEKSDNARRLKKQQPNVSSQNTSLGDSILQDIYVFQLVGARVPRVDDGHLKWDYTGPEDDIEWAWMLNRHHPVSFIFSEYFKTGNPQYARYIDWFVKDWIIESWPYPAKKSSTAMWRGLEVSFRVKMWSQVFYGLMSTDYISPATRLLILSSLPDHADYARNFHAQGNWLTMEMSGLATLATSWPEFKKSSEWLKYTINAMTESMKEQVYPDGVQTELTSHYHSVALGNFYLFYEICEQAGVVLPEHFTSQIEKMWNYTACTMRPNGTGLLNNDSDLDFNRDRVLKAASRYGRTDWEYIASNGESGTKPESGLSFVYPWAGQLISRSGYDAGAQWSFFDFGPWGSGHQHNDKLHISVSAYGRDLLVDAGRFAYRGEVAEKFRGYAKGSQGHNVLLIDGKGQAPGPKVAEEPVSPTDYQISKDNDFARGSFEDFKGLEGKSKHTRTLFYSRGNFWVVVDQVSTDQPRKIEALWHWHPDCQVQIREQKVFSVNDYGNLQIIPADNTKWLVQKIEGQEKPEIQGWYSREYNTYKPNAAIVYSTDIEGDSTFVWVLFPSEKSESGVQAQIVSKSAKEIKVKITNQDNKEWEVAVPLK</sequence>
<dbReference type="InterPro" id="IPR012480">
    <property type="entry name" value="Hepar_II_III_C"/>
</dbReference>
<dbReference type="PANTHER" id="PTHR39210">
    <property type="entry name" value="HEPARIN-SULFATE LYASE"/>
    <property type="match status" value="1"/>
</dbReference>
<dbReference type="Pfam" id="PF07940">
    <property type="entry name" value="Hepar_II_III_C"/>
    <property type="match status" value="1"/>
</dbReference>
<proteinExistence type="predicted"/>
<dbReference type="Gene3D" id="2.70.98.70">
    <property type="match status" value="1"/>
</dbReference>
<evidence type="ECO:0000256" key="2">
    <source>
        <dbReference type="ARBA" id="ARBA00022729"/>
    </source>
</evidence>
<dbReference type="InterPro" id="IPR031680">
    <property type="entry name" value="Hepar_II_III_N"/>
</dbReference>
<dbReference type="EMBL" id="QWGR01000004">
    <property type="protein sequence ID" value="RIJ48721.1"/>
    <property type="molecule type" value="Genomic_DNA"/>
</dbReference>
<feature type="domain" description="Heparin-sulfate lyase N-terminal" evidence="7">
    <location>
        <begin position="44"/>
        <end position="354"/>
    </location>
</feature>
<evidence type="ECO:0000259" key="6">
    <source>
        <dbReference type="Pfam" id="PF07940"/>
    </source>
</evidence>
<reference evidence="8 9" key="1">
    <citation type="submission" date="2018-08" db="EMBL/GenBank/DDBJ databases">
        <title>Pallidiluteibacterium maritimus gen. nov., sp. nov., isolated from coastal sediment.</title>
        <authorList>
            <person name="Zhou L.Y."/>
        </authorList>
    </citation>
    <scope>NUCLEOTIDE SEQUENCE [LARGE SCALE GENOMIC DNA]</scope>
    <source>
        <strain evidence="8 9">XSD2</strain>
    </source>
</reference>
<dbReference type="GO" id="GO:0042597">
    <property type="term" value="C:periplasmic space"/>
    <property type="evidence" value="ECO:0007669"/>
    <property type="project" value="UniProtKB-SubCell"/>
</dbReference>
<keyword evidence="9" id="KW-1185">Reference proteome</keyword>
<evidence type="ECO:0000256" key="3">
    <source>
        <dbReference type="ARBA" id="ARBA00022764"/>
    </source>
</evidence>
<gene>
    <name evidence="8" type="ORF">D1614_09325</name>
</gene>
<feature type="signal peptide" evidence="5">
    <location>
        <begin position="1"/>
        <end position="21"/>
    </location>
</feature>
<dbReference type="GO" id="GO:0016829">
    <property type="term" value="F:lyase activity"/>
    <property type="evidence" value="ECO:0007669"/>
    <property type="project" value="UniProtKB-KW"/>
</dbReference>
<comment type="caution">
    <text evidence="8">The sequence shown here is derived from an EMBL/GenBank/DDBJ whole genome shotgun (WGS) entry which is preliminary data.</text>
</comment>
<evidence type="ECO:0000313" key="8">
    <source>
        <dbReference type="EMBL" id="RIJ48721.1"/>
    </source>
</evidence>
<evidence type="ECO:0000259" key="7">
    <source>
        <dbReference type="Pfam" id="PF16889"/>
    </source>
</evidence>
<protein>
    <submittedName>
        <fullName evidence="8">Heparinase</fullName>
    </submittedName>
</protein>
<dbReference type="Pfam" id="PF16889">
    <property type="entry name" value="Hepar_II_III_N"/>
    <property type="match status" value="1"/>
</dbReference>
<keyword evidence="2 5" id="KW-0732">Signal</keyword>